<keyword evidence="5" id="KW-0812">Transmembrane</keyword>
<dbReference type="InterPro" id="IPR013783">
    <property type="entry name" value="Ig-like_fold"/>
</dbReference>
<dbReference type="GO" id="GO:0006955">
    <property type="term" value="P:immune response"/>
    <property type="evidence" value="ECO:0000318"/>
    <property type="project" value="GO_Central"/>
</dbReference>
<dbReference type="SUPFAM" id="SSF48726">
    <property type="entry name" value="Immunoglobulin"/>
    <property type="match status" value="2"/>
</dbReference>
<dbReference type="PANTHER" id="PTHR12080">
    <property type="entry name" value="SIGNALING LYMPHOCYTIC ACTIVATION MOLECULE"/>
    <property type="match status" value="1"/>
</dbReference>
<accession>W5LYU3</accession>
<dbReference type="Gene3D" id="2.60.40.10">
    <property type="entry name" value="Immunoglobulins"/>
    <property type="match status" value="3"/>
</dbReference>
<feature type="transmembrane region" description="Helical" evidence="5">
    <location>
        <begin position="223"/>
        <end position="244"/>
    </location>
</feature>
<dbReference type="HOGENOM" id="CLU_470860_0_0_1"/>
<dbReference type="InterPro" id="IPR015631">
    <property type="entry name" value="CD2/SLAM_rcpt"/>
</dbReference>
<keyword evidence="2 6" id="KW-0732">Signal</keyword>
<dbReference type="InterPro" id="IPR007110">
    <property type="entry name" value="Ig-like_dom"/>
</dbReference>
<dbReference type="SMART" id="SM00409">
    <property type="entry name" value="IG"/>
    <property type="match status" value="2"/>
</dbReference>
<reference evidence="8" key="2">
    <citation type="submission" date="2025-08" db="UniProtKB">
        <authorList>
            <consortium name="Ensembl"/>
        </authorList>
    </citation>
    <scope>IDENTIFICATION</scope>
</reference>
<feature type="transmembrane region" description="Helical" evidence="5">
    <location>
        <begin position="466"/>
        <end position="493"/>
    </location>
</feature>
<reference evidence="8" key="3">
    <citation type="submission" date="2025-09" db="UniProtKB">
        <authorList>
            <consortium name="Ensembl"/>
        </authorList>
    </citation>
    <scope>IDENTIFICATION</scope>
</reference>
<keyword evidence="3 5" id="KW-0472">Membrane</keyword>
<feature type="chain" id="PRO_5004865307" description="Ig-like domain-containing protein" evidence="6">
    <location>
        <begin position="31"/>
        <end position="579"/>
    </location>
</feature>
<dbReference type="InterPro" id="IPR003599">
    <property type="entry name" value="Ig_sub"/>
</dbReference>
<comment type="subcellular location">
    <subcellularLocation>
        <location evidence="1">Membrane</location>
    </subcellularLocation>
</comment>
<dbReference type="PROSITE" id="PS50835">
    <property type="entry name" value="IG_LIKE"/>
    <property type="match status" value="1"/>
</dbReference>
<dbReference type="InterPro" id="IPR036179">
    <property type="entry name" value="Ig-like_dom_sf"/>
</dbReference>
<dbReference type="Bgee" id="ENSLOCG00000001153">
    <property type="expression patterns" value="Expressed in bone element and 9 other cell types or tissues"/>
</dbReference>
<dbReference type="GeneTree" id="ENSGT00940000166094"/>
<reference evidence="9" key="1">
    <citation type="submission" date="2011-12" db="EMBL/GenBank/DDBJ databases">
        <title>The Draft Genome of Lepisosteus oculatus.</title>
        <authorList>
            <consortium name="The Broad Institute Genome Assembly &amp; Analysis Group"/>
            <consortium name="Computational R&amp;D Group"/>
            <consortium name="and Sequencing Platform"/>
            <person name="Di Palma F."/>
            <person name="Alfoldi J."/>
            <person name="Johnson J."/>
            <person name="Berlin A."/>
            <person name="Gnerre S."/>
            <person name="Jaffe D."/>
            <person name="MacCallum I."/>
            <person name="Young S."/>
            <person name="Walker B.J."/>
            <person name="Lander E.S."/>
            <person name="Lindblad-Toh K."/>
        </authorList>
    </citation>
    <scope>NUCLEOTIDE SEQUENCE [LARGE SCALE GENOMIC DNA]</scope>
</reference>
<dbReference type="GO" id="GO:0016020">
    <property type="term" value="C:membrane"/>
    <property type="evidence" value="ECO:0007669"/>
    <property type="project" value="UniProtKB-SubCell"/>
</dbReference>
<evidence type="ECO:0000256" key="2">
    <source>
        <dbReference type="ARBA" id="ARBA00022729"/>
    </source>
</evidence>
<dbReference type="InParanoid" id="W5LYU3"/>
<organism evidence="8 9">
    <name type="scientific">Lepisosteus oculatus</name>
    <name type="common">Spotted gar</name>
    <dbReference type="NCBI Taxonomy" id="7918"/>
    <lineage>
        <taxon>Eukaryota</taxon>
        <taxon>Metazoa</taxon>
        <taxon>Chordata</taxon>
        <taxon>Craniata</taxon>
        <taxon>Vertebrata</taxon>
        <taxon>Euteleostomi</taxon>
        <taxon>Actinopterygii</taxon>
        <taxon>Neopterygii</taxon>
        <taxon>Holostei</taxon>
        <taxon>Semionotiformes</taxon>
        <taxon>Lepisosteidae</taxon>
        <taxon>Lepisosteus</taxon>
    </lineage>
</organism>
<evidence type="ECO:0000256" key="5">
    <source>
        <dbReference type="SAM" id="Phobius"/>
    </source>
</evidence>
<evidence type="ECO:0000256" key="4">
    <source>
        <dbReference type="ARBA" id="ARBA00023180"/>
    </source>
</evidence>
<name>W5LYU3_LEPOC</name>
<feature type="signal peptide" evidence="6">
    <location>
        <begin position="1"/>
        <end position="30"/>
    </location>
</feature>
<evidence type="ECO:0000313" key="9">
    <source>
        <dbReference type="Proteomes" id="UP000018468"/>
    </source>
</evidence>
<feature type="domain" description="Ig-like" evidence="7">
    <location>
        <begin position="130"/>
        <end position="206"/>
    </location>
</feature>
<dbReference type="Proteomes" id="UP000018468">
    <property type="component" value="Unassembled WGS sequence"/>
</dbReference>
<dbReference type="AlphaFoldDB" id="W5LYU3"/>
<evidence type="ECO:0000259" key="7">
    <source>
        <dbReference type="PROSITE" id="PS50835"/>
    </source>
</evidence>
<sequence>MLSSRHRKRNRGMTCVWLFAAAIILKTVRSDEEKVVYGAKGSSVVLQSQLLKNYSEVEWIYLNGSKFKLNILHEHSLGKVLLNEKNHSVTLANLDFSDMGIYYMEATDDNGEQKKISIYKLIVQEVVSDPEINVIPTILGDGKCFIALNCSFKKGTNASITWTLLPPGLYSSGSEVNVTQDSFSNHSSGHTYKCQVKNEVSAASISWSDNRQDCAQYKSENKIWMIATLTAVALFILVLIVCIVRKKGVRTEENNHAKNVSAMQGGSLHLTVNVPVHLEMETLEWNLVREKEEVIILRKLNGSSNVKWFRHKNQVVFDETDFSLRLTNLSHGNAGTYTALLSDTSGKKHKLSIYHVSVLEVLSIPELVVVDRSFENDTCHFHINCSTHQYTYATFDCQLGSDLPSCNWTIKQKSGSHGTEMILSVSQNHSAVVCNISNQASSQSTSALVKNICQPSAKGDTGNKMIFTLIIILIAAICATVCLLALLCAFVKIHLKAKKTDEKYFIAPNMGNSGEQQNHQYQQESAQDEHEQDICTVYDTVKPERMSTESIPQASTAHPVKTETLYSMVRRPPKCNDIV</sequence>
<evidence type="ECO:0000256" key="1">
    <source>
        <dbReference type="ARBA" id="ARBA00004370"/>
    </source>
</evidence>
<dbReference type="Ensembl" id="ENSLOCT00000001305.1">
    <property type="protein sequence ID" value="ENSLOCP00000001300.1"/>
    <property type="gene ID" value="ENSLOCG00000001153.1"/>
</dbReference>
<evidence type="ECO:0000256" key="6">
    <source>
        <dbReference type="SAM" id="SignalP"/>
    </source>
</evidence>
<keyword evidence="9" id="KW-1185">Reference proteome</keyword>
<keyword evidence="4" id="KW-0325">Glycoprotein</keyword>
<proteinExistence type="predicted"/>
<keyword evidence="5" id="KW-1133">Transmembrane helix</keyword>
<evidence type="ECO:0000256" key="3">
    <source>
        <dbReference type="ARBA" id="ARBA00023136"/>
    </source>
</evidence>
<protein>
    <recommendedName>
        <fullName evidence="7">Ig-like domain-containing protein</fullName>
    </recommendedName>
</protein>
<dbReference type="PANTHER" id="PTHR12080:SF56">
    <property type="entry name" value="NATURAL KILLER CELL RECEPTOR 2B4"/>
    <property type="match status" value="1"/>
</dbReference>
<evidence type="ECO:0000313" key="8">
    <source>
        <dbReference type="Ensembl" id="ENSLOCP00000001300.1"/>
    </source>
</evidence>